<accession>A0A097IGQ7</accession>
<dbReference type="STRING" id="558173.CDOO_08775"/>
<dbReference type="Gene3D" id="3.30.720.100">
    <property type="match status" value="1"/>
</dbReference>
<dbReference type="HOGENOM" id="CLU_054535_0_0_11"/>
<dbReference type="InterPro" id="IPR028973">
    <property type="entry name" value="PhnB-like"/>
</dbReference>
<sequence>MQRITPDIWCNGTADEARDFYLEAFAGLDASLVQQNTYPTEGLLDFQRHLAGQTLTNEISIGGFHLILVNAGDEIRPNPSINFFVNFDPAAMDQPREKLDALWERLTDGGRVLMELGEYDYSPHYGWVEDRYGVSWQLMLTNPEGDSRPLIIPQLMFCGDAQGRAEEAIAVYTGVFADARVGNVVKYPHNDEVVFSDFQLMGEWFAAMDSGVPQDFTFTEGVSLMVQVDGQEEIDRLWASLAEQEQPCGWCKDRFGVSWQIVPANLGELMQNPGSYEKLMGMSRIVVDEF</sequence>
<dbReference type="KEGG" id="cdo:CDOO_08775"/>
<keyword evidence="3" id="KW-1185">Reference proteome</keyword>
<dbReference type="Proteomes" id="UP000029914">
    <property type="component" value="Chromosome"/>
</dbReference>
<protein>
    <submittedName>
        <fullName evidence="2">3-demethylubiquinone-9 3-methyltransferase</fullName>
    </submittedName>
</protein>
<dbReference type="eggNOG" id="COG3865">
    <property type="taxonomic scope" value="Bacteria"/>
</dbReference>
<feature type="domain" description="PhnB-like" evidence="1">
    <location>
        <begin position="151"/>
        <end position="262"/>
    </location>
</feature>
<evidence type="ECO:0000313" key="3">
    <source>
        <dbReference type="Proteomes" id="UP000029914"/>
    </source>
</evidence>
<reference evidence="2 3" key="1">
    <citation type="submission" date="2013-09" db="EMBL/GenBank/DDBJ databases">
        <title>Complete genome sequence of Corynebacterium doosanense CAU 212(T) (=DSM 45436(T)), isolated from activated sludge.</title>
        <authorList>
            <person name="Schaffert L."/>
            <person name="Albersmeier A."/>
            <person name="Kalinowski J."/>
            <person name="Ruckert C."/>
        </authorList>
    </citation>
    <scope>NUCLEOTIDE SEQUENCE [LARGE SCALE GENOMIC DNA]</scope>
    <source>
        <strain evidence="2 3">CAU 212</strain>
    </source>
</reference>
<dbReference type="PANTHER" id="PTHR33990">
    <property type="entry name" value="PROTEIN YJDN-RELATED"/>
    <property type="match status" value="1"/>
</dbReference>
<name>A0A097IGQ7_9CORY</name>
<keyword evidence="2" id="KW-0808">Transferase</keyword>
<dbReference type="Pfam" id="PF06983">
    <property type="entry name" value="3-dmu-9_3-mt"/>
    <property type="match status" value="2"/>
</dbReference>
<dbReference type="InterPro" id="IPR029068">
    <property type="entry name" value="Glyas_Bleomycin-R_OHBP_Dase"/>
</dbReference>
<evidence type="ECO:0000313" key="2">
    <source>
        <dbReference type="EMBL" id="AIT61343.1"/>
    </source>
</evidence>
<keyword evidence="2" id="KW-0830">Ubiquinone</keyword>
<dbReference type="SUPFAM" id="SSF54593">
    <property type="entry name" value="Glyoxalase/Bleomycin resistance protein/Dihydroxybiphenyl dioxygenase"/>
    <property type="match status" value="2"/>
</dbReference>
<dbReference type="CDD" id="cd06588">
    <property type="entry name" value="PhnB_like"/>
    <property type="match status" value="2"/>
</dbReference>
<dbReference type="OrthoDB" id="9806473at2"/>
<feature type="domain" description="PhnB-like" evidence="1">
    <location>
        <begin position="2"/>
        <end position="138"/>
    </location>
</feature>
<gene>
    <name evidence="2" type="ORF">CDOO_08775</name>
</gene>
<evidence type="ECO:0000259" key="1">
    <source>
        <dbReference type="Pfam" id="PF06983"/>
    </source>
</evidence>
<dbReference type="Gene3D" id="3.30.720.110">
    <property type="match status" value="1"/>
</dbReference>
<organism evidence="2 3">
    <name type="scientific">Corynebacterium doosanense CAU 212 = DSM 45436</name>
    <dbReference type="NCBI Taxonomy" id="558173"/>
    <lineage>
        <taxon>Bacteria</taxon>
        <taxon>Bacillati</taxon>
        <taxon>Actinomycetota</taxon>
        <taxon>Actinomycetes</taxon>
        <taxon>Mycobacteriales</taxon>
        <taxon>Corynebacteriaceae</taxon>
        <taxon>Corynebacterium</taxon>
    </lineage>
</organism>
<dbReference type="GO" id="GO:0008168">
    <property type="term" value="F:methyltransferase activity"/>
    <property type="evidence" value="ECO:0007669"/>
    <property type="project" value="UniProtKB-KW"/>
</dbReference>
<proteinExistence type="predicted"/>
<dbReference type="AlphaFoldDB" id="A0A097IGQ7"/>
<keyword evidence="2" id="KW-0489">Methyltransferase</keyword>
<dbReference type="RefSeq" id="WP_018020999.1">
    <property type="nucleotide sequence ID" value="NZ_AQUX01000001.1"/>
</dbReference>
<dbReference type="Gene3D" id="3.10.180.10">
    <property type="entry name" value="2,3-Dihydroxybiphenyl 1,2-Dioxygenase, domain 1"/>
    <property type="match status" value="1"/>
</dbReference>
<dbReference type="GO" id="GO:0032259">
    <property type="term" value="P:methylation"/>
    <property type="evidence" value="ECO:0007669"/>
    <property type="project" value="UniProtKB-KW"/>
</dbReference>
<dbReference type="EMBL" id="CP006764">
    <property type="protein sequence ID" value="AIT61343.1"/>
    <property type="molecule type" value="Genomic_DNA"/>
</dbReference>